<accession>A0A2G7FY84</accession>
<feature type="transmembrane region" description="Helical" evidence="2">
    <location>
        <begin position="32"/>
        <end position="49"/>
    </location>
</feature>
<sequence>MVVAAASRIVEILVAPNWGVKASADVHSNLPYVPPMVVVILSFVAFGSSRDLCQAIEQTGFMAPAYVAILYTCGLFYFCFLTALMHRVKDHWYPDRSDEKHEYSSLPEVQSDRFGHNQDWD</sequence>
<dbReference type="AlphaFoldDB" id="A0A2G7FY84"/>
<dbReference type="Proteomes" id="UP000231358">
    <property type="component" value="Unassembled WGS sequence"/>
</dbReference>
<evidence type="ECO:0000313" key="3">
    <source>
        <dbReference type="EMBL" id="PIG85559.1"/>
    </source>
</evidence>
<protein>
    <submittedName>
        <fullName evidence="3">Uncharacterized protein</fullName>
    </submittedName>
</protein>
<feature type="region of interest" description="Disordered" evidence="1">
    <location>
        <begin position="97"/>
        <end position="121"/>
    </location>
</feature>
<keyword evidence="2" id="KW-0472">Membrane</keyword>
<feature type="compositionally biased region" description="Basic and acidic residues" evidence="1">
    <location>
        <begin position="110"/>
        <end position="121"/>
    </location>
</feature>
<name>A0A2G7FY84_9EURO</name>
<dbReference type="STRING" id="656916.A0A2G7FY84"/>
<proteinExistence type="predicted"/>
<organism evidence="3 4">
    <name type="scientific">Aspergillus arachidicola</name>
    <dbReference type="NCBI Taxonomy" id="656916"/>
    <lineage>
        <taxon>Eukaryota</taxon>
        <taxon>Fungi</taxon>
        <taxon>Dikarya</taxon>
        <taxon>Ascomycota</taxon>
        <taxon>Pezizomycotina</taxon>
        <taxon>Eurotiomycetes</taxon>
        <taxon>Eurotiomycetidae</taxon>
        <taxon>Eurotiales</taxon>
        <taxon>Aspergillaceae</taxon>
        <taxon>Aspergillus</taxon>
        <taxon>Aspergillus subgen. Circumdati</taxon>
    </lineage>
</organism>
<keyword evidence="4" id="KW-1185">Reference proteome</keyword>
<reference evidence="3 4" key="1">
    <citation type="submission" date="2017-05" db="EMBL/GenBank/DDBJ databases">
        <title>Genome sequence for an aflatoxigenic pathogen of Argentinian peanut, Aspergillus arachidicola.</title>
        <authorList>
            <person name="Moore G."/>
            <person name="Beltz S.B."/>
            <person name="Mack B.M."/>
        </authorList>
    </citation>
    <scope>NUCLEOTIDE SEQUENCE [LARGE SCALE GENOMIC DNA]</scope>
    <source>
        <strain evidence="3 4">CBS 117610</strain>
    </source>
</reference>
<keyword evidence="2" id="KW-1133">Transmembrane helix</keyword>
<evidence type="ECO:0000313" key="4">
    <source>
        <dbReference type="Proteomes" id="UP000231358"/>
    </source>
</evidence>
<evidence type="ECO:0000256" key="2">
    <source>
        <dbReference type="SAM" id="Phobius"/>
    </source>
</evidence>
<evidence type="ECO:0000256" key="1">
    <source>
        <dbReference type="SAM" id="MobiDB-lite"/>
    </source>
</evidence>
<dbReference type="EMBL" id="NEXV01000314">
    <property type="protein sequence ID" value="PIG85559.1"/>
    <property type="molecule type" value="Genomic_DNA"/>
</dbReference>
<feature type="transmembrane region" description="Helical" evidence="2">
    <location>
        <begin position="61"/>
        <end position="85"/>
    </location>
</feature>
<gene>
    <name evidence="3" type="ORF">AARAC_007323</name>
</gene>
<keyword evidence="2" id="KW-0812">Transmembrane</keyword>
<comment type="caution">
    <text evidence="3">The sequence shown here is derived from an EMBL/GenBank/DDBJ whole genome shotgun (WGS) entry which is preliminary data.</text>
</comment>